<accession>A0A9Q1C7S5</accession>
<feature type="compositionally biased region" description="Low complexity" evidence="1">
    <location>
        <begin position="136"/>
        <end position="146"/>
    </location>
</feature>
<feature type="compositionally biased region" description="Low complexity" evidence="1">
    <location>
        <begin position="353"/>
        <end position="365"/>
    </location>
</feature>
<organism evidence="2 3">
    <name type="scientific">Holothuria leucospilota</name>
    <name type="common">Black long sea cucumber</name>
    <name type="synonym">Mertensiothuria leucospilota</name>
    <dbReference type="NCBI Taxonomy" id="206669"/>
    <lineage>
        <taxon>Eukaryota</taxon>
        <taxon>Metazoa</taxon>
        <taxon>Echinodermata</taxon>
        <taxon>Eleutherozoa</taxon>
        <taxon>Echinozoa</taxon>
        <taxon>Holothuroidea</taxon>
        <taxon>Aspidochirotacea</taxon>
        <taxon>Aspidochirotida</taxon>
        <taxon>Holothuriidae</taxon>
        <taxon>Holothuria</taxon>
    </lineage>
</organism>
<evidence type="ECO:0000313" key="3">
    <source>
        <dbReference type="Proteomes" id="UP001152320"/>
    </source>
</evidence>
<feature type="compositionally biased region" description="Polar residues" evidence="1">
    <location>
        <begin position="380"/>
        <end position="400"/>
    </location>
</feature>
<sequence length="400" mass="44591">MIMDSPEMSSMAYEPPESLWKLVEENVTVEETSEIREILGDSLVDQSLELHAEIEALLDIWQSFRNDTDMVVPTSPRSLPEPPGMRESLRNHIRMLVENIREKARDADTVLSQHKTDILEYAMDSSSRGSSPGCVRSRPSSSFSSRSGRETPMRMTPSSEEDRYSSSTSASEKVDSVRDRLNVYRIDEVVHELRSTLQDEVSQLLTDIRFLQNCLEEENDFRSESRMSTFSEPSLQELREERSKLEKTSTSVPDSIHVISTLPAARPSLPGSPKHLKPLSPIAAGQQKIRPSPPPSAGKSARRARTLPLKAMHPPGTINMTGSKNSDVQYNAQTGRILSGNSNINKVTGVRRLSSPSNNSNLTPTPMQPSPPSSAKRPTGSPTSNRLRQRFQNLPRQNSM</sequence>
<dbReference type="EMBL" id="JAIZAY010000006">
    <property type="protein sequence ID" value="KAJ8040316.1"/>
    <property type="molecule type" value="Genomic_DNA"/>
</dbReference>
<dbReference type="PANTHER" id="PTHR28601:SF1">
    <property type="entry name" value="COILED-COIL DOMAIN-CONTAINING PROTEIN 24"/>
    <property type="match status" value="1"/>
</dbReference>
<dbReference type="Proteomes" id="UP001152320">
    <property type="component" value="Chromosome 6"/>
</dbReference>
<comment type="caution">
    <text evidence="2">The sequence shown here is derived from an EMBL/GenBank/DDBJ whole genome shotgun (WGS) entry which is preliminary data.</text>
</comment>
<dbReference type="InterPro" id="IPR031367">
    <property type="entry name" value="CCDC24"/>
</dbReference>
<feature type="region of interest" description="Disordered" evidence="1">
    <location>
        <begin position="264"/>
        <end position="302"/>
    </location>
</feature>
<proteinExistence type="predicted"/>
<protein>
    <submittedName>
        <fullName evidence="2">Coiled-coil domain-containing protein 24</fullName>
    </submittedName>
</protein>
<reference evidence="2" key="1">
    <citation type="submission" date="2021-10" db="EMBL/GenBank/DDBJ databases">
        <title>Tropical sea cucumber genome reveals ecological adaptation and Cuvierian tubules defense mechanism.</title>
        <authorList>
            <person name="Chen T."/>
        </authorList>
    </citation>
    <scope>NUCLEOTIDE SEQUENCE</scope>
    <source>
        <strain evidence="2">Nanhai2018</strain>
        <tissue evidence="2">Muscle</tissue>
    </source>
</reference>
<dbReference type="AlphaFoldDB" id="A0A9Q1C7S5"/>
<dbReference type="Pfam" id="PF15669">
    <property type="entry name" value="CCDC24"/>
    <property type="match status" value="1"/>
</dbReference>
<evidence type="ECO:0000313" key="2">
    <source>
        <dbReference type="EMBL" id="KAJ8040316.1"/>
    </source>
</evidence>
<dbReference type="PANTHER" id="PTHR28601">
    <property type="entry name" value="COILED-COIL DOMAIN-CONTAINING PROTEIN 24"/>
    <property type="match status" value="1"/>
</dbReference>
<gene>
    <name evidence="2" type="ORF">HOLleu_14573</name>
</gene>
<evidence type="ECO:0000256" key="1">
    <source>
        <dbReference type="SAM" id="MobiDB-lite"/>
    </source>
</evidence>
<feature type="region of interest" description="Disordered" evidence="1">
    <location>
        <begin position="122"/>
        <end position="176"/>
    </location>
</feature>
<name>A0A9Q1C7S5_HOLLE</name>
<dbReference type="OrthoDB" id="6022633at2759"/>
<keyword evidence="3" id="KW-1185">Reference proteome</keyword>
<feature type="region of interest" description="Disordered" evidence="1">
    <location>
        <begin position="350"/>
        <end position="400"/>
    </location>
</feature>